<dbReference type="InterPro" id="IPR050482">
    <property type="entry name" value="Sensor_HK_TwoCompSys"/>
</dbReference>
<evidence type="ECO:0000256" key="2">
    <source>
        <dbReference type="ARBA" id="ARBA00022777"/>
    </source>
</evidence>
<dbReference type="Gene3D" id="2.60.40.10">
    <property type="entry name" value="Immunoglobulins"/>
    <property type="match status" value="1"/>
</dbReference>
<protein>
    <submittedName>
        <fullName evidence="7">Two-component regulator propeller domain-containing protein</fullName>
    </submittedName>
</protein>
<dbReference type="Gene3D" id="1.20.5.1930">
    <property type="match status" value="1"/>
</dbReference>
<dbReference type="InterPro" id="IPR005467">
    <property type="entry name" value="His_kinase_dom"/>
</dbReference>
<evidence type="ECO:0000259" key="6">
    <source>
        <dbReference type="PROSITE" id="PS50109"/>
    </source>
</evidence>
<dbReference type="InterPro" id="IPR015943">
    <property type="entry name" value="WD40/YVTN_repeat-like_dom_sf"/>
</dbReference>
<dbReference type="InterPro" id="IPR036890">
    <property type="entry name" value="HATPase_C_sf"/>
</dbReference>
<name>A0ABU5QA43_9BACT</name>
<feature type="chain" id="PRO_5047495326" evidence="5">
    <location>
        <begin position="27"/>
        <end position="990"/>
    </location>
</feature>
<comment type="caution">
    <text evidence="7">The sequence shown here is derived from an EMBL/GenBank/DDBJ whole genome shotgun (WGS) entry which is preliminary data.</text>
</comment>
<keyword evidence="4" id="KW-0812">Transmembrane</keyword>
<dbReference type="InterPro" id="IPR003594">
    <property type="entry name" value="HATPase_dom"/>
</dbReference>
<organism evidence="7 8">
    <name type="scientific">Arcicella rigui</name>
    <dbReference type="NCBI Taxonomy" id="797020"/>
    <lineage>
        <taxon>Bacteria</taxon>
        <taxon>Pseudomonadati</taxon>
        <taxon>Bacteroidota</taxon>
        <taxon>Cytophagia</taxon>
        <taxon>Cytophagales</taxon>
        <taxon>Flectobacillaceae</taxon>
        <taxon>Arcicella</taxon>
    </lineage>
</organism>
<dbReference type="SUPFAM" id="SSF69322">
    <property type="entry name" value="Tricorn protease domain 2"/>
    <property type="match status" value="1"/>
</dbReference>
<dbReference type="Pfam" id="PF07495">
    <property type="entry name" value="Y_Y_Y"/>
    <property type="match status" value="1"/>
</dbReference>
<dbReference type="CDD" id="cd16917">
    <property type="entry name" value="HATPase_UhpB-NarQ-NarX-like"/>
    <property type="match status" value="1"/>
</dbReference>
<keyword evidence="5" id="KW-0732">Signal</keyword>
<dbReference type="Pfam" id="PF07494">
    <property type="entry name" value="Reg_prop"/>
    <property type="match status" value="2"/>
</dbReference>
<evidence type="ECO:0000313" key="7">
    <source>
        <dbReference type="EMBL" id="MEA5139709.1"/>
    </source>
</evidence>
<keyword evidence="8" id="KW-1185">Reference proteome</keyword>
<dbReference type="Gene3D" id="3.30.565.10">
    <property type="entry name" value="Histidine kinase-like ATPase, C-terminal domain"/>
    <property type="match status" value="1"/>
</dbReference>
<proteinExistence type="predicted"/>
<dbReference type="SUPFAM" id="SSF63829">
    <property type="entry name" value="Calcium-dependent phosphotriesterase"/>
    <property type="match status" value="1"/>
</dbReference>
<evidence type="ECO:0000256" key="4">
    <source>
        <dbReference type="SAM" id="Phobius"/>
    </source>
</evidence>
<reference evidence="7 8" key="1">
    <citation type="submission" date="2023-12" db="EMBL/GenBank/DDBJ databases">
        <title>Novel species of the genus Arcicella isolated from rivers.</title>
        <authorList>
            <person name="Lu H."/>
        </authorList>
    </citation>
    <scope>NUCLEOTIDE SEQUENCE [LARGE SCALE GENOMIC DNA]</scope>
    <source>
        <strain evidence="7 8">KCTC 23307</strain>
    </source>
</reference>
<keyword evidence="3" id="KW-0902">Two-component regulatory system</keyword>
<dbReference type="InterPro" id="IPR011110">
    <property type="entry name" value="Reg_prop"/>
</dbReference>
<dbReference type="PROSITE" id="PS50109">
    <property type="entry name" value="HIS_KIN"/>
    <property type="match status" value="1"/>
</dbReference>
<dbReference type="InterPro" id="IPR011712">
    <property type="entry name" value="Sig_transdc_His_kin_sub3_dim/P"/>
</dbReference>
<dbReference type="InterPro" id="IPR013783">
    <property type="entry name" value="Ig-like_fold"/>
</dbReference>
<dbReference type="Proteomes" id="UP001302949">
    <property type="component" value="Unassembled WGS sequence"/>
</dbReference>
<dbReference type="SUPFAM" id="SSF55874">
    <property type="entry name" value="ATPase domain of HSP90 chaperone/DNA topoisomerase II/histidine kinase"/>
    <property type="match status" value="1"/>
</dbReference>
<dbReference type="InterPro" id="IPR011044">
    <property type="entry name" value="Quino_amine_DH_bsu"/>
</dbReference>
<feature type="domain" description="Histidine kinase" evidence="6">
    <location>
        <begin position="797"/>
        <end position="987"/>
    </location>
</feature>
<keyword evidence="1" id="KW-0808">Transferase</keyword>
<gene>
    <name evidence="7" type="ORF">VB248_11200</name>
</gene>
<dbReference type="Pfam" id="PF02518">
    <property type="entry name" value="HATPase_c"/>
    <property type="match status" value="1"/>
</dbReference>
<sequence>MKKILRLLGYLACISLCTLSMFKAYGQLSQENFEIISTKTGLPSNQIYHLAKDKKGFLWLATAKGLFRYDGYRFVRLGPKAFAEKISIEDDKHLVVSFFSTGIFRINTETHDFQAIATPKWQDDNPDNDHFNNVFVDAQKRIWSADFHHAKYFDAQKKRWHLFPLFKNTAEDVTSIRYFMDSKQKLWILALNRLYYFDEQKNEPILFWQFPKNIILRTLSEHEQHFWLGTLQGKIIKFSPETKSVQAYSVALNEQKINEILWVGNKAWIASDGGLYIFDEQKKAFENVRGFENIKPNFTSFLFDKQGKKIWISSDAGLLKYENGQSNCETILIPPDLVQLPVTVTSFLPINQDESYLGLSHSGMLKWNSKTGIYKKYTLPEEVYVNKMMMSQTGDVLLATSKGVFQLSKNSNTLKKILPAITRNITSFCFDQAQRLWLVSEYRPIQVFDYPSLQEVHLWEKNQTQEFWAKSLINDIALAPDGKIWLASWYSPGFGICYFNQEKHSFIQVADLQKNKNRHNQFIGDYFLGLNIHQNRLFASGYGGFNVLDKSGTILSKFEINREKEDFPNDYFAKIAVDKQGFIWVGTSDGLLRFSADAKQFAKFIEEDGLMSNNTSNGFWLNDHNQLWIGQKNGFNILKINDISLNKVPDLSLSTFEILGGKSVPYQGEQIDLQRNENNLSFTFSPLNFSPIAKNQYRYRLVGINKDWVYNGSNNTLVLIDLPPNTYQLEVAIGTNHGVWSSKPFKMSFNIQPSFVETIWFKILILTLVALIIYTFYRYRINQLLKIEQLRTEISADLHDDVGATLSSISILSTLVQHQVQDSPTAQKYLNTILEDTSSLQNKLEEIIWSLRSDRDTVGQLTARIRRIGSEIFEAKGINYEFEVDDSIAHLKLSMDFRRNLLLIAKEAVNNLVKYSDCKNAKISIQKVKGNLELVIKDDGKGFEDSNIEGNGLRNMRARADKMKGKLTVYSILGQGTEVKLVVALTQIGD</sequence>
<dbReference type="EMBL" id="JAYFUM010000011">
    <property type="protein sequence ID" value="MEA5139709.1"/>
    <property type="molecule type" value="Genomic_DNA"/>
</dbReference>
<evidence type="ECO:0000256" key="3">
    <source>
        <dbReference type="ARBA" id="ARBA00023012"/>
    </source>
</evidence>
<feature type="signal peptide" evidence="5">
    <location>
        <begin position="1"/>
        <end position="26"/>
    </location>
</feature>
<keyword evidence="2" id="KW-0418">Kinase</keyword>
<evidence type="ECO:0000256" key="1">
    <source>
        <dbReference type="ARBA" id="ARBA00022679"/>
    </source>
</evidence>
<dbReference type="Gene3D" id="2.130.10.10">
    <property type="entry name" value="YVTN repeat-like/Quinoprotein amine dehydrogenase"/>
    <property type="match status" value="2"/>
</dbReference>
<evidence type="ECO:0000256" key="5">
    <source>
        <dbReference type="SAM" id="SignalP"/>
    </source>
</evidence>
<keyword evidence="4" id="KW-1133">Transmembrane helix</keyword>
<accession>A0ABU5QA43</accession>
<dbReference type="PANTHER" id="PTHR24421">
    <property type="entry name" value="NITRATE/NITRITE SENSOR PROTEIN NARX-RELATED"/>
    <property type="match status" value="1"/>
</dbReference>
<dbReference type="PANTHER" id="PTHR24421:SF63">
    <property type="entry name" value="SENSOR HISTIDINE KINASE DESK"/>
    <property type="match status" value="1"/>
</dbReference>
<dbReference type="RefSeq" id="WP_323296867.1">
    <property type="nucleotide sequence ID" value="NZ_JAYFUM010000011.1"/>
</dbReference>
<keyword evidence="4" id="KW-0472">Membrane</keyword>
<dbReference type="InterPro" id="IPR011123">
    <property type="entry name" value="Y_Y_Y"/>
</dbReference>
<feature type="transmembrane region" description="Helical" evidence="4">
    <location>
        <begin position="759"/>
        <end position="777"/>
    </location>
</feature>
<evidence type="ECO:0000313" key="8">
    <source>
        <dbReference type="Proteomes" id="UP001302949"/>
    </source>
</evidence>
<dbReference type="SUPFAM" id="SSF50969">
    <property type="entry name" value="YVTN repeat-like/Quinoprotein amine dehydrogenase"/>
    <property type="match status" value="1"/>
</dbReference>
<dbReference type="Pfam" id="PF07730">
    <property type="entry name" value="HisKA_3"/>
    <property type="match status" value="1"/>
</dbReference>